<dbReference type="AlphaFoldDB" id="A0AAV4N771"/>
<proteinExistence type="predicted"/>
<reference evidence="1 2" key="1">
    <citation type="submission" date="2021-06" db="EMBL/GenBank/DDBJ databases">
        <title>Caerostris extrusa draft genome.</title>
        <authorList>
            <person name="Kono N."/>
            <person name="Arakawa K."/>
        </authorList>
    </citation>
    <scope>NUCLEOTIDE SEQUENCE [LARGE SCALE GENOMIC DNA]</scope>
</reference>
<dbReference type="Proteomes" id="UP001054945">
    <property type="component" value="Unassembled WGS sequence"/>
</dbReference>
<sequence>MENASSEEVVVGIEVCLGFCYNGFRDRTQDCVTLYNPSTVPEDNLLSCRSGSQPHHHSFLTLFLSSTTQMRMNSSKFVMNPSCYEDKLC</sequence>
<accession>A0AAV4N771</accession>
<comment type="caution">
    <text evidence="1">The sequence shown here is derived from an EMBL/GenBank/DDBJ whole genome shotgun (WGS) entry which is preliminary data.</text>
</comment>
<name>A0AAV4N771_CAEEX</name>
<dbReference type="EMBL" id="BPLR01002919">
    <property type="protein sequence ID" value="GIX79274.1"/>
    <property type="molecule type" value="Genomic_DNA"/>
</dbReference>
<organism evidence="1 2">
    <name type="scientific">Caerostris extrusa</name>
    <name type="common">Bark spider</name>
    <name type="synonym">Caerostris bankana</name>
    <dbReference type="NCBI Taxonomy" id="172846"/>
    <lineage>
        <taxon>Eukaryota</taxon>
        <taxon>Metazoa</taxon>
        <taxon>Ecdysozoa</taxon>
        <taxon>Arthropoda</taxon>
        <taxon>Chelicerata</taxon>
        <taxon>Arachnida</taxon>
        <taxon>Araneae</taxon>
        <taxon>Araneomorphae</taxon>
        <taxon>Entelegynae</taxon>
        <taxon>Araneoidea</taxon>
        <taxon>Araneidae</taxon>
        <taxon>Caerostris</taxon>
    </lineage>
</organism>
<keyword evidence="2" id="KW-1185">Reference proteome</keyword>
<evidence type="ECO:0000313" key="2">
    <source>
        <dbReference type="Proteomes" id="UP001054945"/>
    </source>
</evidence>
<gene>
    <name evidence="1" type="ORF">CEXT_165031</name>
</gene>
<evidence type="ECO:0000313" key="1">
    <source>
        <dbReference type="EMBL" id="GIX79274.1"/>
    </source>
</evidence>
<protein>
    <submittedName>
        <fullName evidence="1">Uncharacterized protein</fullName>
    </submittedName>
</protein>